<dbReference type="RefSeq" id="WP_184585644.1">
    <property type="nucleotide sequence ID" value="NZ_JACHLI010000001.1"/>
</dbReference>
<evidence type="ECO:0000313" key="3">
    <source>
        <dbReference type="Proteomes" id="UP000566995"/>
    </source>
</evidence>
<proteinExistence type="predicted"/>
<gene>
    <name evidence="2" type="ORF">HNP46_000187</name>
</gene>
<organism evidence="2 3">
    <name type="scientific">Pseudomonas nitroreducens</name>
    <dbReference type="NCBI Taxonomy" id="46680"/>
    <lineage>
        <taxon>Bacteria</taxon>
        <taxon>Pseudomonadati</taxon>
        <taxon>Pseudomonadota</taxon>
        <taxon>Gammaproteobacteria</taxon>
        <taxon>Pseudomonadales</taxon>
        <taxon>Pseudomonadaceae</taxon>
        <taxon>Pseudomonas</taxon>
    </lineage>
</organism>
<dbReference type="Proteomes" id="UP000566995">
    <property type="component" value="Unassembled WGS sequence"/>
</dbReference>
<protein>
    <submittedName>
        <fullName evidence="2">Uncharacterized protein</fullName>
    </submittedName>
</protein>
<name>A0A7W7KFC0_PSENT</name>
<evidence type="ECO:0000256" key="1">
    <source>
        <dbReference type="SAM" id="Coils"/>
    </source>
</evidence>
<reference evidence="2 3" key="1">
    <citation type="submission" date="2020-08" db="EMBL/GenBank/DDBJ databases">
        <title>Functional genomics of gut bacteria from endangered species of beetles.</title>
        <authorList>
            <person name="Carlos-Shanley C."/>
        </authorList>
    </citation>
    <scope>NUCLEOTIDE SEQUENCE [LARGE SCALE GENOMIC DNA]</scope>
    <source>
        <strain evidence="2 3">S00179</strain>
    </source>
</reference>
<sequence>MQKNDLAATLVALNERAQATRDKEIRLNATLESTQAQLAALEDEMMKKYGTSDLATLRQMFEKARDEDSRAIQDFANTIEMRENLLNKVAQDLEGQRK</sequence>
<comment type="caution">
    <text evidence="2">The sequence shown here is derived from an EMBL/GenBank/DDBJ whole genome shotgun (WGS) entry which is preliminary data.</text>
</comment>
<accession>A0A7W7KFC0</accession>
<evidence type="ECO:0000313" key="2">
    <source>
        <dbReference type="EMBL" id="MBB4861376.1"/>
    </source>
</evidence>
<dbReference type="AlphaFoldDB" id="A0A7W7KFC0"/>
<feature type="coiled-coil region" evidence="1">
    <location>
        <begin position="3"/>
        <end position="44"/>
    </location>
</feature>
<dbReference type="EMBL" id="JACHLI010000001">
    <property type="protein sequence ID" value="MBB4861376.1"/>
    <property type="molecule type" value="Genomic_DNA"/>
</dbReference>
<keyword evidence="1" id="KW-0175">Coiled coil</keyword>